<keyword evidence="1" id="KW-0812">Transmembrane</keyword>
<dbReference type="KEGG" id="acob:P0Y56_02805"/>
<keyword evidence="1" id="KW-1133">Transmembrane helix</keyword>
<sequence>MSPYLQILWFCSMTVPAYAFFRGAAPERRTAITILIWFLADPVYHRIFGPPQFVALDYGHAVLDGMELTALLLIALRANRLWPLWAAGAQFAAMSGHFAMAVHSAGVTSAYWAVTQLPIFPQLFALVLGTVAHERRLRRIGPYRDWRPTG</sequence>
<dbReference type="EMBL" id="CP119316">
    <property type="protein sequence ID" value="WEK47230.1"/>
    <property type="molecule type" value="Genomic_DNA"/>
</dbReference>
<proteinExistence type="predicted"/>
<name>A0AAJ6BQ82_9SPHN</name>
<keyword evidence="1" id="KW-0472">Membrane</keyword>
<evidence type="ECO:0000313" key="3">
    <source>
        <dbReference type="Proteomes" id="UP001218362"/>
    </source>
</evidence>
<accession>A0AAJ6BQ82</accession>
<gene>
    <name evidence="2" type="ORF">P0Y56_02805</name>
</gene>
<dbReference type="AlphaFoldDB" id="A0AAJ6BQ82"/>
<evidence type="ECO:0000313" key="2">
    <source>
        <dbReference type="EMBL" id="WEK47230.1"/>
    </source>
</evidence>
<feature type="transmembrane region" description="Helical" evidence="1">
    <location>
        <begin position="109"/>
        <end position="132"/>
    </location>
</feature>
<reference evidence="2" key="1">
    <citation type="submission" date="2023-03" db="EMBL/GenBank/DDBJ databases">
        <title>Andean soil-derived lignocellulolytic bacterial consortium as a source of novel taxa and putative plastic-active enzymes.</title>
        <authorList>
            <person name="Diaz-Garcia L."/>
            <person name="Chuvochina M."/>
            <person name="Feuerriegel G."/>
            <person name="Bunk B."/>
            <person name="Sproer C."/>
            <person name="Streit W.R."/>
            <person name="Rodriguez L.M."/>
            <person name="Overmann J."/>
            <person name="Jimenez D.J."/>
        </authorList>
    </citation>
    <scope>NUCLEOTIDE SEQUENCE</scope>
    <source>
        <strain evidence="2">MAG 26</strain>
    </source>
</reference>
<protein>
    <submittedName>
        <fullName evidence="2">Uncharacterized protein</fullName>
    </submittedName>
</protein>
<feature type="transmembrane region" description="Helical" evidence="1">
    <location>
        <begin position="81"/>
        <end position="103"/>
    </location>
</feature>
<dbReference type="Proteomes" id="UP001218362">
    <property type="component" value="Chromosome"/>
</dbReference>
<organism evidence="2 3">
    <name type="scientific">Candidatus Andeanibacterium colombiense</name>
    <dbReference type="NCBI Taxonomy" id="3121345"/>
    <lineage>
        <taxon>Bacteria</taxon>
        <taxon>Pseudomonadati</taxon>
        <taxon>Pseudomonadota</taxon>
        <taxon>Alphaproteobacteria</taxon>
        <taxon>Sphingomonadales</taxon>
        <taxon>Sphingomonadaceae</taxon>
        <taxon>Candidatus Andeanibacterium</taxon>
    </lineage>
</organism>
<evidence type="ECO:0000256" key="1">
    <source>
        <dbReference type="SAM" id="Phobius"/>
    </source>
</evidence>
<feature type="transmembrane region" description="Helical" evidence="1">
    <location>
        <begin position="6"/>
        <end position="25"/>
    </location>
</feature>